<evidence type="ECO:0000256" key="11">
    <source>
        <dbReference type="ARBA" id="ARBA00022884"/>
    </source>
</evidence>
<protein>
    <recommendedName>
        <fullName evidence="15">Phenylalanine--tRNA ligase beta subunit</fullName>
        <ecNumber evidence="15">6.1.1.20</ecNumber>
    </recommendedName>
    <alternativeName>
        <fullName evidence="15">Phenylalanyl-tRNA synthetase beta subunit</fullName>
        <shortName evidence="15">PheRS</shortName>
    </alternativeName>
</protein>
<organism evidence="20 21">
    <name type="scientific">Candidatus Aphodomorpha intestinavium</name>
    <dbReference type="NCBI Taxonomy" id="2840672"/>
    <lineage>
        <taxon>Bacteria</taxon>
        <taxon>Bacillati</taxon>
        <taxon>Bacillota</taxon>
        <taxon>Clostridia</taxon>
        <taxon>Eubacteriales</taxon>
        <taxon>Candidatus Aphodomorpha</taxon>
    </lineage>
</organism>
<dbReference type="Pfam" id="PF17759">
    <property type="entry name" value="tRNA_synthFbeta"/>
    <property type="match status" value="1"/>
</dbReference>
<comment type="catalytic activity">
    <reaction evidence="14 15">
        <text>tRNA(Phe) + L-phenylalanine + ATP = L-phenylalanyl-tRNA(Phe) + AMP + diphosphate + H(+)</text>
        <dbReference type="Rhea" id="RHEA:19413"/>
        <dbReference type="Rhea" id="RHEA-COMP:9668"/>
        <dbReference type="Rhea" id="RHEA-COMP:9699"/>
        <dbReference type="ChEBI" id="CHEBI:15378"/>
        <dbReference type="ChEBI" id="CHEBI:30616"/>
        <dbReference type="ChEBI" id="CHEBI:33019"/>
        <dbReference type="ChEBI" id="CHEBI:58095"/>
        <dbReference type="ChEBI" id="CHEBI:78442"/>
        <dbReference type="ChEBI" id="CHEBI:78531"/>
        <dbReference type="ChEBI" id="CHEBI:456215"/>
        <dbReference type="EC" id="6.1.1.20"/>
    </reaction>
</comment>
<dbReference type="PROSITE" id="PS51447">
    <property type="entry name" value="FDX_ACB"/>
    <property type="match status" value="1"/>
</dbReference>
<dbReference type="CDD" id="cd00769">
    <property type="entry name" value="PheRS_beta_core"/>
    <property type="match status" value="1"/>
</dbReference>
<evidence type="ECO:0000256" key="2">
    <source>
        <dbReference type="ARBA" id="ARBA00008653"/>
    </source>
</evidence>
<dbReference type="SUPFAM" id="SSF54991">
    <property type="entry name" value="Anticodon-binding domain of PheRS"/>
    <property type="match status" value="1"/>
</dbReference>
<keyword evidence="6 15" id="KW-0436">Ligase</keyword>
<dbReference type="Pfam" id="PF01588">
    <property type="entry name" value="tRNA_bind"/>
    <property type="match status" value="1"/>
</dbReference>
<dbReference type="NCBIfam" id="TIGR00472">
    <property type="entry name" value="pheT_bact"/>
    <property type="match status" value="1"/>
</dbReference>
<comment type="subcellular location">
    <subcellularLocation>
        <location evidence="1 15">Cytoplasm</location>
    </subcellularLocation>
</comment>
<comment type="caution">
    <text evidence="20">The sequence shown here is derived from an EMBL/GenBank/DDBJ whole genome shotgun (WGS) entry which is preliminary data.</text>
</comment>
<dbReference type="EMBL" id="DVNZ01000011">
    <property type="protein sequence ID" value="HIU93566.1"/>
    <property type="molecule type" value="Genomic_DNA"/>
</dbReference>
<dbReference type="Gene3D" id="3.50.40.10">
    <property type="entry name" value="Phenylalanyl-trna Synthetase, Chain B, domain 3"/>
    <property type="match status" value="1"/>
</dbReference>
<evidence type="ECO:0000256" key="16">
    <source>
        <dbReference type="PROSITE-ProRule" id="PRU00209"/>
    </source>
</evidence>
<dbReference type="SUPFAM" id="SSF46955">
    <property type="entry name" value="Putative DNA-binding domain"/>
    <property type="match status" value="1"/>
</dbReference>
<dbReference type="Pfam" id="PF03147">
    <property type="entry name" value="FDX-ACB"/>
    <property type="match status" value="1"/>
</dbReference>
<dbReference type="CDD" id="cd02796">
    <property type="entry name" value="tRNA_bind_bactPheRS"/>
    <property type="match status" value="1"/>
</dbReference>
<evidence type="ECO:0000313" key="21">
    <source>
        <dbReference type="Proteomes" id="UP000824128"/>
    </source>
</evidence>
<proteinExistence type="inferred from homology"/>
<keyword evidence="8 15" id="KW-0547">Nucleotide-binding</keyword>
<evidence type="ECO:0000256" key="12">
    <source>
        <dbReference type="ARBA" id="ARBA00022917"/>
    </source>
</evidence>
<feature type="binding site" evidence="15">
    <location>
        <position position="469"/>
    </location>
    <ligand>
        <name>Mg(2+)</name>
        <dbReference type="ChEBI" id="CHEBI:18420"/>
        <note>shared with alpha subunit</note>
    </ligand>
</feature>
<dbReference type="GO" id="GO:0009328">
    <property type="term" value="C:phenylalanine-tRNA ligase complex"/>
    <property type="evidence" value="ECO:0007669"/>
    <property type="project" value="TreeGrafter"/>
</dbReference>
<evidence type="ECO:0000256" key="9">
    <source>
        <dbReference type="ARBA" id="ARBA00022840"/>
    </source>
</evidence>
<evidence type="ECO:0000256" key="6">
    <source>
        <dbReference type="ARBA" id="ARBA00022598"/>
    </source>
</evidence>
<dbReference type="GO" id="GO:0004826">
    <property type="term" value="F:phenylalanine-tRNA ligase activity"/>
    <property type="evidence" value="ECO:0007669"/>
    <property type="project" value="UniProtKB-UniRule"/>
</dbReference>
<keyword evidence="10 15" id="KW-0460">Magnesium</keyword>
<feature type="domain" description="TRNA-binding" evidence="17">
    <location>
        <begin position="39"/>
        <end position="152"/>
    </location>
</feature>
<dbReference type="FunFam" id="3.30.70.380:FF:000001">
    <property type="entry name" value="Phenylalanine--tRNA ligase beta subunit"/>
    <property type="match status" value="1"/>
</dbReference>
<keyword evidence="5 16" id="KW-0820">tRNA-binding</keyword>
<dbReference type="Gene3D" id="3.30.70.380">
    <property type="entry name" value="Ferrodoxin-fold anticodon-binding domain"/>
    <property type="match status" value="1"/>
</dbReference>
<dbReference type="SUPFAM" id="SSF55681">
    <property type="entry name" value="Class II aaRS and biotin synthetases"/>
    <property type="match status" value="1"/>
</dbReference>
<feature type="domain" description="FDX-ACB" evidence="18">
    <location>
        <begin position="705"/>
        <end position="798"/>
    </location>
</feature>
<evidence type="ECO:0000256" key="10">
    <source>
        <dbReference type="ARBA" id="ARBA00022842"/>
    </source>
</evidence>
<feature type="binding site" evidence="15">
    <location>
        <position position="472"/>
    </location>
    <ligand>
        <name>Mg(2+)</name>
        <dbReference type="ChEBI" id="CHEBI:18420"/>
        <note>shared with alpha subunit</note>
    </ligand>
</feature>
<keyword evidence="4 15" id="KW-0963">Cytoplasm</keyword>
<dbReference type="Gene3D" id="3.30.930.10">
    <property type="entry name" value="Bira Bifunctional Protein, Domain 2"/>
    <property type="match status" value="1"/>
</dbReference>
<keyword evidence="12 15" id="KW-0648">Protein biosynthesis</keyword>
<dbReference type="HAMAP" id="MF_00283">
    <property type="entry name" value="Phe_tRNA_synth_beta1"/>
    <property type="match status" value="1"/>
</dbReference>
<comment type="similarity">
    <text evidence="2 15">Belongs to the phenylalanyl-tRNA synthetase beta subunit family. Type 1 subfamily.</text>
</comment>
<dbReference type="GO" id="GO:0005524">
    <property type="term" value="F:ATP binding"/>
    <property type="evidence" value="ECO:0007669"/>
    <property type="project" value="UniProtKB-UniRule"/>
</dbReference>
<dbReference type="InterPro" id="IPR033714">
    <property type="entry name" value="tRNA_bind_bactPheRS"/>
</dbReference>
<feature type="domain" description="B5" evidence="19">
    <location>
        <begin position="406"/>
        <end position="485"/>
    </location>
</feature>
<feature type="binding site" evidence="15">
    <location>
        <position position="473"/>
    </location>
    <ligand>
        <name>Mg(2+)</name>
        <dbReference type="ChEBI" id="CHEBI:18420"/>
        <note>shared with alpha subunit</note>
    </ligand>
</feature>
<dbReference type="Pfam" id="PF03483">
    <property type="entry name" value="B3_4"/>
    <property type="match status" value="1"/>
</dbReference>
<dbReference type="InterPro" id="IPR009061">
    <property type="entry name" value="DNA-bd_dom_put_sf"/>
</dbReference>
<dbReference type="SUPFAM" id="SSF56037">
    <property type="entry name" value="PheT/TilS domain"/>
    <property type="match status" value="1"/>
</dbReference>
<feature type="binding site" evidence="15">
    <location>
        <position position="459"/>
    </location>
    <ligand>
        <name>Mg(2+)</name>
        <dbReference type="ChEBI" id="CHEBI:18420"/>
        <note>shared with alpha subunit</note>
    </ligand>
</feature>
<dbReference type="Proteomes" id="UP000824128">
    <property type="component" value="Unassembled WGS sequence"/>
</dbReference>
<evidence type="ECO:0000259" key="18">
    <source>
        <dbReference type="PROSITE" id="PS51447"/>
    </source>
</evidence>
<comment type="cofactor">
    <cofactor evidence="15">
        <name>Mg(2+)</name>
        <dbReference type="ChEBI" id="CHEBI:18420"/>
    </cofactor>
    <text evidence="15">Binds 2 magnesium ions per tetramer.</text>
</comment>
<evidence type="ECO:0000256" key="15">
    <source>
        <dbReference type="HAMAP-Rule" id="MF_00283"/>
    </source>
</evidence>
<name>A0A9D1SSW1_9FIRM</name>
<evidence type="ECO:0000256" key="8">
    <source>
        <dbReference type="ARBA" id="ARBA00022741"/>
    </source>
</evidence>
<dbReference type="InterPro" id="IPR002547">
    <property type="entry name" value="tRNA-bd_dom"/>
</dbReference>
<comment type="subunit">
    <text evidence="3 15">Tetramer of two alpha and two beta subunits.</text>
</comment>
<evidence type="ECO:0000256" key="1">
    <source>
        <dbReference type="ARBA" id="ARBA00004496"/>
    </source>
</evidence>
<sequence length="799" mass="87336">MKLPLRWLKEYVDYRVTNEEFVERMMWRGFEVAAIEPELPGAEDVIVGRVESVARHENSDHLYVCRVNTGSETLQIVTGADNLFPGALVPVAPVGARLGQQVMQRVNMRGVESCGMLCSGKELGLTEADYPGSEVYGILILRGEHPLGQPIAEAVGLDSVVFDIELTPNRPDCASIIGICREAAAALGQPFTEPAIAPVAGTGDEADYASVTVENGALCPRYTARVVTDIHIEPSPAWMQRKLRSVGLRPINNIVDITNYVLVEYGHPMHAFDLACVAGGHIVVRNAFEGEVVTTLDGKARPVTPEMLLIADPQKGVGIAGVMGGENSEITDRTQVVLFESAVFKGSNIRKTARTLRHMTDAAARFIKGVEPVNAQLALDRAIELVEQLHAGRVVGKTIDVCAADLATRTADIDVAHVNRLLALDLTAAQMAEMLATIGIPSEPQGGRLLVHIPHFRTDIETGVEADADIAEEIARIYGYYNIEPTLMRGDTFTGRIDRPFAFEDRVKDTLVALGGYEMYNYNFTGPAALDALRLAADDEKRQAVRILNPFGEEQSLMRTTLYIGMLDAAARNRNRRTGQGRFFEVGNVHFDNDPTLPEERKMAGLLFFGEEESFYTLKGAIEALFDACNVRPRAYARTDSPYFQPGRAAVITAEDDGAVLGELGQVHPDVARAFGLDCPAYMAELSMQRMCNCCAGTRRFCALPRFPLVPRDLAVVVDRSAETAQLKRIIETAQDETLVENVTLFDTYEGPGVGEGKKSLAFSFTLRAEDHTLNDEQIKRAMDAIIAALEKNGAPLRA</sequence>
<dbReference type="InterPro" id="IPR041616">
    <property type="entry name" value="PheRS_beta_core"/>
</dbReference>
<keyword evidence="7 15" id="KW-0479">Metal-binding</keyword>
<dbReference type="SMART" id="SM00896">
    <property type="entry name" value="FDX-ACB"/>
    <property type="match status" value="1"/>
</dbReference>
<evidence type="ECO:0000256" key="13">
    <source>
        <dbReference type="ARBA" id="ARBA00023146"/>
    </source>
</evidence>
<gene>
    <name evidence="15" type="primary">pheT</name>
    <name evidence="20" type="ORF">IAD24_00260</name>
</gene>
<dbReference type="SUPFAM" id="SSF50249">
    <property type="entry name" value="Nucleic acid-binding proteins"/>
    <property type="match status" value="1"/>
</dbReference>
<dbReference type="SMART" id="SM00874">
    <property type="entry name" value="B5"/>
    <property type="match status" value="1"/>
</dbReference>
<evidence type="ECO:0000313" key="20">
    <source>
        <dbReference type="EMBL" id="HIU93566.1"/>
    </source>
</evidence>
<dbReference type="PANTHER" id="PTHR10947:SF0">
    <property type="entry name" value="PHENYLALANINE--TRNA LIGASE BETA SUBUNIT"/>
    <property type="match status" value="1"/>
</dbReference>
<reference evidence="20" key="1">
    <citation type="submission" date="2020-10" db="EMBL/GenBank/DDBJ databases">
        <authorList>
            <person name="Gilroy R."/>
        </authorList>
    </citation>
    <scope>NUCLEOTIDE SEQUENCE</scope>
    <source>
        <strain evidence="20">ChiGjej2B2-16831</strain>
    </source>
</reference>
<dbReference type="Pfam" id="PF03484">
    <property type="entry name" value="B5"/>
    <property type="match status" value="1"/>
</dbReference>
<dbReference type="AlphaFoldDB" id="A0A9D1SSW1"/>
<dbReference type="InterPro" id="IPR012340">
    <property type="entry name" value="NA-bd_OB-fold"/>
</dbReference>
<dbReference type="InterPro" id="IPR005147">
    <property type="entry name" value="tRNA_synthase_B5-dom"/>
</dbReference>
<dbReference type="SMART" id="SM00873">
    <property type="entry name" value="B3_4"/>
    <property type="match status" value="1"/>
</dbReference>
<dbReference type="InterPro" id="IPR004532">
    <property type="entry name" value="Phe-tRNA-ligase_IIc_bsu_bact"/>
</dbReference>
<dbReference type="GO" id="GO:0006432">
    <property type="term" value="P:phenylalanyl-tRNA aminoacylation"/>
    <property type="evidence" value="ECO:0007669"/>
    <property type="project" value="UniProtKB-UniRule"/>
</dbReference>
<dbReference type="InterPro" id="IPR005121">
    <property type="entry name" value="Fdx_antiC-bd"/>
</dbReference>
<dbReference type="InterPro" id="IPR036690">
    <property type="entry name" value="Fdx_antiC-bd_sf"/>
</dbReference>
<dbReference type="GO" id="GO:0140096">
    <property type="term" value="F:catalytic activity, acting on a protein"/>
    <property type="evidence" value="ECO:0007669"/>
    <property type="project" value="UniProtKB-ARBA"/>
</dbReference>
<keyword evidence="11 16" id="KW-0694">RNA-binding</keyword>
<dbReference type="GO" id="GO:0016740">
    <property type="term" value="F:transferase activity"/>
    <property type="evidence" value="ECO:0007669"/>
    <property type="project" value="UniProtKB-ARBA"/>
</dbReference>
<dbReference type="PROSITE" id="PS51483">
    <property type="entry name" value="B5"/>
    <property type="match status" value="1"/>
</dbReference>
<dbReference type="InterPro" id="IPR045060">
    <property type="entry name" value="Phe-tRNA-ligase_IIc_bsu"/>
</dbReference>
<dbReference type="GO" id="GO:0000049">
    <property type="term" value="F:tRNA binding"/>
    <property type="evidence" value="ECO:0007669"/>
    <property type="project" value="UniProtKB-UniRule"/>
</dbReference>
<dbReference type="InterPro" id="IPR045864">
    <property type="entry name" value="aa-tRNA-synth_II/BPL/LPL"/>
</dbReference>
<evidence type="ECO:0000259" key="17">
    <source>
        <dbReference type="PROSITE" id="PS50886"/>
    </source>
</evidence>
<dbReference type="Gene3D" id="2.40.50.140">
    <property type="entry name" value="Nucleic acid-binding proteins"/>
    <property type="match status" value="1"/>
</dbReference>
<keyword evidence="9 15" id="KW-0067">ATP-binding</keyword>
<accession>A0A9D1SSW1</accession>
<evidence type="ECO:0000256" key="14">
    <source>
        <dbReference type="ARBA" id="ARBA00049255"/>
    </source>
</evidence>
<evidence type="ECO:0000259" key="19">
    <source>
        <dbReference type="PROSITE" id="PS51483"/>
    </source>
</evidence>
<dbReference type="EC" id="6.1.1.20" evidence="15"/>
<dbReference type="Gene3D" id="3.30.56.10">
    <property type="match status" value="2"/>
</dbReference>
<evidence type="ECO:0000256" key="4">
    <source>
        <dbReference type="ARBA" id="ARBA00022490"/>
    </source>
</evidence>
<evidence type="ECO:0000256" key="7">
    <source>
        <dbReference type="ARBA" id="ARBA00022723"/>
    </source>
</evidence>
<dbReference type="GO" id="GO:0000287">
    <property type="term" value="F:magnesium ion binding"/>
    <property type="evidence" value="ECO:0007669"/>
    <property type="project" value="UniProtKB-UniRule"/>
</dbReference>
<dbReference type="InterPro" id="IPR020825">
    <property type="entry name" value="Phe-tRNA_synthase-like_B3/B4"/>
</dbReference>
<dbReference type="InterPro" id="IPR005146">
    <property type="entry name" value="B3/B4_tRNA-bd"/>
</dbReference>
<keyword evidence="13 15" id="KW-0030">Aminoacyl-tRNA synthetase</keyword>
<evidence type="ECO:0000256" key="5">
    <source>
        <dbReference type="ARBA" id="ARBA00022555"/>
    </source>
</evidence>
<dbReference type="PANTHER" id="PTHR10947">
    <property type="entry name" value="PHENYLALANYL-TRNA SYNTHETASE BETA CHAIN AND LEUCINE-RICH REPEAT-CONTAINING PROTEIN 47"/>
    <property type="match status" value="1"/>
</dbReference>
<evidence type="ECO:0000256" key="3">
    <source>
        <dbReference type="ARBA" id="ARBA00011209"/>
    </source>
</evidence>
<dbReference type="PROSITE" id="PS50886">
    <property type="entry name" value="TRBD"/>
    <property type="match status" value="1"/>
</dbReference>
<reference evidence="20" key="2">
    <citation type="journal article" date="2021" name="PeerJ">
        <title>Extensive microbial diversity within the chicken gut microbiome revealed by metagenomics and culture.</title>
        <authorList>
            <person name="Gilroy R."/>
            <person name="Ravi A."/>
            <person name="Getino M."/>
            <person name="Pursley I."/>
            <person name="Horton D.L."/>
            <person name="Alikhan N.F."/>
            <person name="Baker D."/>
            <person name="Gharbi K."/>
            <person name="Hall N."/>
            <person name="Watson M."/>
            <person name="Adriaenssens E.M."/>
            <person name="Foster-Nyarko E."/>
            <person name="Jarju S."/>
            <person name="Secka A."/>
            <person name="Antonio M."/>
            <person name="Oren A."/>
            <person name="Chaudhuri R.R."/>
            <person name="La Ragione R."/>
            <person name="Hildebrand F."/>
            <person name="Pallen M.J."/>
        </authorList>
    </citation>
    <scope>NUCLEOTIDE SEQUENCE</scope>
    <source>
        <strain evidence="20">ChiGjej2B2-16831</strain>
    </source>
</reference>